<keyword evidence="4" id="KW-1185">Reference proteome</keyword>
<organism evidence="3 4">
    <name type="scientific">Bemisia tabaci</name>
    <name type="common">Sweetpotato whitefly</name>
    <name type="synonym">Aleurodes tabaci</name>
    <dbReference type="NCBI Taxonomy" id="7038"/>
    <lineage>
        <taxon>Eukaryota</taxon>
        <taxon>Metazoa</taxon>
        <taxon>Ecdysozoa</taxon>
        <taxon>Arthropoda</taxon>
        <taxon>Hexapoda</taxon>
        <taxon>Insecta</taxon>
        <taxon>Pterygota</taxon>
        <taxon>Neoptera</taxon>
        <taxon>Paraneoptera</taxon>
        <taxon>Hemiptera</taxon>
        <taxon>Sternorrhyncha</taxon>
        <taxon>Aleyrodoidea</taxon>
        <taxon>Aleyrodidae</taxon>
        <taxon>Aleyrodinae</taxon>
        <taxon>Bemisia</taxon>
    </lineage>
</organism>
<name>A0A9P0F3D6_BEMTA</name>
<dbReference type="PANTHER" id="PTHR35374:SF1">
    <property type="entry name" value="PROTEIN KINASE DOMAIN-CONTAINING PROTEIN"/>
    <property type="match status" value="1"/>
</dbReference>
<feature type="compositionally biased region" description="Polar residues" evidence="1">
    <location>
        <begin position="102"/>
        <end position="115"/>
    </location>
</feature>
<dbReference type="EMBL" id="OU963865">
    <property type="protein sequence ID" value="CAH0387987.1"/>
    <property type="molecule type" value="Genomic_DNA"/>
</dbReference>
<accession>A0A9P0F3D6</accession>
<evidence type="ECO:0000256" key="1">
    <source>
        <dbReference type="SAM" id="MobiDB-lite"/>
    </source>
</evidence>
<gene>
    <name evidence="3" type="ORF">BEMITA_LOCUS6940</name>
</gene>
<evidence type="ECO:0000313" key="4">
    <source>
        <dbReference type="Proteomes" id="UP001152759"/>
    </source>
</evidence>
<dbReference type="Proteomes" id="UP001152759">
    <property type="component" value="Chromosome 4"/>
</dbReference>
<proteinExistence type="predicted"/>
<evidence type="ECO:0000259" key="2">
    <source>
        <dbReference type="Pfam" id="PF26634"/>
    </source>
</evidence>
<reference evidence="3" key="1">
    <citation type="submission" date="2021-12" db="EMBL/GenBank/DDBJ databases">
        <authorList>
            <person name="King R."/>
        </authorList>
    </citation>
    <scope>NUCLEOTIDE SEQUENCE</scope>
</reference>
<protein>
    <recommendedName>
        <fullName evidence="2">DUF8207 domain-containing protein</fullName>
    </recommendedName>
</protein>
<feature type="region of interest" description="Disordered" evidence="1">
    <location>
        <begin position="102"/>
        <end position="122"/>
    </location>
</feature>
<evidence type="ECO:0000313" key="3">
    <source>
        <dbReference type="EMBL" id="CAH0387987.1"/>
    </source>
</evidence>
<dbReference type="Pfam" id="PF26634">
    <property type="entry name" value="DUF8207"/>
    <property type="match status" value="1"/>
</dbReference>
<dbReference type="PANTHER" id="PTHR35374">
    <property type="entry name" value="CYCLIN-DEPENDENT KINASE 11A-LIKE"/>
    <property type="match status" value="1"/>
</dbReference>
<dbReference type="AlphaFoldDB" id="A0A9P0F3D6"/>
<sequence>MSRQSKIRLKREVALARRAIKQKALALKRGQVDFDIETSRAFKPLVEPLEKLASNNLSNDKINVKPKVEKPEPEFIVDDAAYEEEWPNLSDHPIFNHETPVTSLRRTSGASSTMETPKRGSFYPSFAMDDPTEYIHNPEIRESFNSIKEVYGPLATRYIGSVTANKDLHDSTYGITFHPDGVLKLGSAVVDFEINDNIHVNSSVFQGTPGLYELLFLKNPSPSIITHVDMENYKKILQISNVHRVGFEDTGRLRSTRMDKYTRFIGKLFPSTKRVTGKGFIRDNTKNYNYIYWNDVNELISRLEVLIAAKKAGNSGLDPEISSILEELRENGTIH</sequence>
<feature type="domain" description="DUF8207" evidence="2">
    <location>
        <begin position="169"/>
        <end position="269"/>
    </location>
</feature>
<dbReference type="InterPro" id="IPR058520">
    <property type="entry name" value="DUF8207"/>
</dbReference>